<sequence>MTRYCCVCGAERSVRNEHLTFHHFPSDPDKRKKWLQVLKQVNIRGRVCSQHFKPEHYREMCDKRRLKADAIPSINIPELDTDIQLMGNDEQNCETCTVPIESYLEIEYSADESDNIESVTKDCAMSTGSIKSLERANNSCNESTAPAGKRCVLNEFGVFRREDFIDEITWNRFLRACNGLRREKLLLKRKNERLLKKIKTFSDIIEELQKKNLLTDSLAEILKVNYRT</sequence>
<dbReference type="PROSITE" id="PS50950">
    <property type="entry name" value="ZF_THAP"/>
    <property type="match status" value="1"/>
</dbReference>
<dbReference type="Proteomes" id="UP000076502">
    <property type="component" value="Unassembled WGS sequence"/>
</dbReference>
<protein>
    <submittedName>
        <fullName evidence="15">THAP domain-containing protein 9</fullName>
    </submittedName>
</protein>
<keyword evidence="4 12" id="KW-0863">Zinc-finger</keyword>
<keyword evidence="3" id="KW-0479">Metal-binding</keyword>
<dbReference type="EMBL" id="KQ435012">
    <property type="protein sequence ID" value="KZC13780.1"/>
    <property type="molecule type" value="Genomic_DNA"/>
</dbReference>
<keyword evidence="9" id="KW-0804">Transcription</keyword>
<proteinExistence type="inferred from homology"/>
<feature type="domain" description="THAP-type" evidence="14">
    <location>
        <begin position="1"/>
        <end position="75"/>
    </location>
</feature>
<dbReference type="STRING" id="178035.A0A154PRP1"/>
<dbReference type="Pfam" id="PF05485">
    <property type="entry name" value="THAP"/>
    <property type="match status" value="1"/>
</dbReference>
<gene>
    <name evidence="15" type="ORF">WN55_05683</name>
</gene>
<evidence type="ECO:0000256" key="3">
    <source>
        <dbReference type="ARBA" id="ARBA00022723"/>
    </source>
</evidence>
<keyword evidence="6" id="KW-0805">Transcription regulation</keyword>
<comment type="subcellular location">
    <subcellularLocation>
        <location evidence="1">Nucleus</location>
        <location evidence="1">Nucleoplasm</location>
    </subcellularLocation>
</comment>
<dbReference type="InterPro" id="IPR038441">
    <property type="entry name" value="THAP_Znf_sf"/>
</dbReference>
<dbReference type="GO" id="GO:0043565">
    <property type="term" value="F:sequence-specific DNA binding"/>
    <property type="evidence" value="ECO:0007669"/>
    <property type="project" value="InterPro"/>
</dbReference>
<keyword evidence="16" id="KW-1185">Reference proteome</keyword>
<keyword evidence="8 12" id="KW-0238">DNA-binding</keyword>
<name>A0A154PRP1_DUFNO</name>
<accession>A0A154PRP1</accession>
<dbReference type="SMART" id="SM00980">
    <property type="entry name" value="THAP"/>
    <property type="match status" value="1"/>
</dbReference>
<evidence type="ECO:0000256" key="11">
    <source>
        <dbReference type="ARBA" id="ARBA00023306"/>
    </source>
</evidence>
<dbReference type="Gene3D" id="6.20.210.20">
    <property type="entry name" value="THAP domain"/>
    <property type="match status" value="1"/>
</dbReference>
<keyword evidence="10" id="KW-0539">Nucleus</keyword>
<dbReference type="SUPFAM" id="SSF57716">
    <property type="entry name" value="Glucocorticoid receptor-like (DNA-binding domain)"/>
    <property type="match status" value="1"/>
</dbReference>
<keyword evidence="11" id="KW-0131">Cell cycle</keyword>
<dbReference type="PANTHER" id="PTHR46600">
    <property type="entry name" value="THAP DOMAIN-CONTAINING"/>
    <property type="match status" value="1"/>
</dbReference>
<dbReference type="OrthoDB" id="433924at2759"/>
<comment type="similarity">
    <text evidence="2">Belongs to the THAP1 family.</text>
</comment>
<dbReference type="GO" id="GO:0008270">
    <property type="term" value="F:zinc ion binding"/>
    <property type="evidence" value="ECO:0007669"/>
    <property type="project" value="UniProtKB-KW"/>
</dbReference>
<dbReference type="PANTHER" id="PTHR46600:SF1">
    <property type="entry name" value="THAP DOMAIN-CONTAINING PROTEIN 1"/>
    <property type="match status" value="1"/>
</dbReference>
<evidence type="ECO:0000256" key="13">
    <source>
        <dbReference type="SAM" id="Coils"/>
    </source>
</evidence>
<reference evidence="15 16" key="1">
    <citation type="submission" date="2015-07" db="EMBL/GenBank/DDBJ databases">
        <title>The genome of Dufourea novaeangliae.</title>
        <authorList>
            <person name="Pan H."/>
            <person name="Kapheim K."/>
        </authorList>
    </citation>
    <scope>NUCLEOTIDE SEQUENCE [LARGE SCALE GENOMIC DNA]</scope>
    <source>
        <strain evidence="15">0120121106</strain>
        <tissue evidence="15">Whole body</tissue>
    </source>
</reference>
<organism evidence="15 16">
    <name type="scientific">Dufourea novaeangliae</name>
    <name type="common">Sweat bee</name>
    <dbReference type="NCBI Taxonomy" id="178035"/>
    <lineage>
        <taxon>Eukaryota</taxon>
        <taxon>Metazoa</taxon>
        <taxon>Ecdysozoa</taxon>
        <taxon>Arthropoda</taxon>
        <taxon>Hexapoda</taxon>
        <taxon>Insecta</taxon>
        <taxon>Pterygota</taxon>
        <taxon>Neoptera</taxon>
        <taxon>Endopterygota</taxon>
        <taxon>Hymenoptera</taxon>
        <taxon>Apocrita</taxon>
        <taxon>Aculeata</taxon>
        <taxon>Apoidea</taxon>
        <taxon>Anthophila</taxon>
        <taxon>Halictidae</taxon>
        <taxon>Rophitinae</taxon>
        <taxon>Dufourea</taxon>
    </lineage>
</organism>
<evidence type="ECO:0000256" key="5">
    <source>
        <dbReference type="ARBA" id="ARBA00022833"/>
    </source>
</evidence>
<keyword evidence="5" id="KW-0862">Zinc</keyword>
<evidence type="ECO:0000256" key="9">
    <source>
        <dbReference type="ARBA" id="ARBA00023163"/>
    </source>
</evidence>
<evidence type="ECO:0000256" key="4">
    <source>
        <dbReference type="ARBA" id="ARBA00022771"/>
    </source>
</evidence>
<evidence type="ECO:0000256" key="6">
    <source>
        <dbReference type="ARBA" id="ARBA00023015"/>
    </source>
</evidence>
<dbReference type="AlphaFoldDB" id="A0A154PRP1"/>
<evidence type="ECO:0000259" key="14">
    <source>
        <dbReference type="PROSITE" id="PS50950"/>
    </source>
</evidence>
<dbReference type="InterPro" id="IPR026516">
    <property type="entry name" value="THAP1/10"/>
</dbReference>
<evidence type="ECO:0000256" key="7">
    <source>
        <dbReference type="ARBA" id="ARBA00023054"/>
    </source>
</evidence>
<evidence type="ECO:0000313" key="16">
    <source>
        <dbReference type="Proteomes" id="UP000076502"/>
    </source>
</evidence>
<evidence type="ECO:0000256" key="10">
    <source>
        <dbReference type="ARBA" id="ARBA00023242"/>
    </source>
</evidence>
<feature type="coiled-coil region" evidence="13">
    <location>
        <begin position="177"/>
        <end position="211"/>
    </location>
</feature>
<keyword evidence="7 13" id="KW-0175">Coiled coil</keyword>
<evidence type="ECO:0000256" key="8">
    <source>
        <dbReference type="ARBA" id="ARBA00023125"/>
    </source>
</evidence>
<evidence type="ECO:0000313" key="15">
    <source>
        <dbReference type="EMBL" id="KZC13780.1"/>
    </source>
</evidence>
<evidence type="ECO:0000256" key="1">
    <source>
        <dbReference type="ARBA" id="ARBA00004642"/>
    </source>
</evidence>
<dbReference type="GO" id="GO:0005654">
    <property type="term" value="C:nucleoplasm"/>
    <property type="evidence" value="ECO:0007669"/>
    <property type="project" value="UniProtKB-SubCell"/>
</dbReference>
<evidence type="ECO:0000256" key="12">
    <source>
        <dbReference type="PROSITE-ProRule" id="PRU00309"/>
    </source>
</evidence>
<evidence type="ECO:0000256" key="2">
    <source>
        <dbReference type="ARBA" id="ARBA00006177"/>
    </source>
</evidence>
<dbReference type="InterPro" id="IPR006612">
    <property type="entry name" value="THAP_Znf"/>
</dbReference>
<dbReference type="SMART" id="SM00692">
    <property type="entry name" value="DM3"/>
    <property type="match status" value="1"/>
</dbReference>